<dbReference type="Pfam" id="PF14625">
    <property type="entry name" value="Lustrin_cystein"/>
    <property type="match status" value="1"/>
</dbReference>
<keyword evidence="3" id="KW-1185">Reference proteome</keyword>
<organism evidence="3 4">
    <name type="scientific">Syphacia muris</name>
    <dbReference type="NCBI Taxonomy" id="451379"/>
    <lineage>
        <taxon>Eukaryota</taxon>
        <taxon>Metazoa</taxon>
        <taxon>Ecdysozoa</taxon>
        <taxon>Nematoda</taxon>
        <taxon>Chromadorea</taxon>
        <taxon>Rhabditida</taxon>
        <taxon>Spirurina</taxon>
        <taxon>Oxyuridomorpha</taxon>
        <taxon>Oxyuroidea</taxon>
        <taxon>Oxyuridae</taxon>
        <taxon>Syphacia</taxon>
    </lineage>
</organism>
<protein>
    <submittedName>
        <fullName evidence="4">Chitin-binding type-2 domain-containing protein</fullName>
    </submittedName>
</protein>
<proteinExistence type="predicted"/>
<evidence type="ECO:0000256" key="1">
    <source>
        <dbReference type="SAM" id="MobiDB-lite"/>
    </source>
</evidence>
<evidence type="ECO:0000256" key="2">
    <source>
        <dbReference type="SAM" id="SignalP"/>
    </source>
</evidence>
<feature type="chain" id="PRO_5005892817" evidence="2">
    <location>
        <begin position="22"/>
        <end position="309"/>
    </location>
</feature>
<feature type="signal peptide" evidence="2">
    <location>
        <begin position="1"/>
        <end position="21"/>
    </location>
</feature>
<feature type="region of interest" description="Disordered" evidence="1">
    <location>
        <begin position="156"/>
        <end position="175"/>
    </location>
</feature>
<accession>A0A0N5A7W0</accession>
<dbReference type="Proteomes" id="UP000046393">
    <property type="component" value="Unplaced"/>
</dbReference>
<dbReference type="WBParaSite" id="SMUV_0000012901-mRNA-1">
    <property type="protein sequence ID" value="SMUV_0000012901-mRNA-1"/>
    <property type="gene ID" value="SMUV_0000012901"/>
</dbReference>
<dbReference type="SMART" id="SM00289">
    <property type="entry name" value="WR1"/>
    <property type="match status" value="3"/>
</dbReference>
<keyword evidence="2" id="KW-0732">Signal</keyword>
<dbReference type="InterPro" id="IPR006150">
    <property type="entry name" value="Cys_repeat_1"/>
</dbReference>
<name>A0A0N5A7W0_9BILA</name>
<evidence type="ECO:0000313" key="3">
    <source>
        <dbReference type="Proteomes" id="UP000046393"/>
    </source>
</evidence>
<sequence>MYSLLLTVCSAVVFLSEKVVGLDMETLKASGDQIYCPSGNKVYVHPISGDLQQCTQQLGYYNRTTCPGGTVCERFPILIPGFQDYCCWGAEPDESESLVIGSHSSTTEMPFPEVIAGNVYNTLKPDDEWIEETTEAPRSKRTKRPRRLRLTTTPETTTVTTTTSAKPIPLRRGPSCRNPDDAPLIDFGNRLRDCYYQRCPFGYRCEFTPEIRRYICCGRERDILLPPGLPPLPAPKPLVPLPFRPRTPYFFNENEISEPVKYCKPGQEYHPTPALVTVCNPPPLPSVCPPSHPQCITSPSRGHYVCCSL</sequence>
<dbReference type="InterPro" id="IPR028150">
    <property type="entry name" value="Lustrin_cystein"/>
</dbReference>
<reference evidence="4" key="1">
    <citation type="submission" date="2017-02" db="UniProtKB">
        <authorList>
            <consortium name="WormBaseParasite"/>
        </authorList>
    </citation>
    <scope>IDENTIFICATION</scope>
</reference>
<evidence type="ECO:0000313" key="4">
    <source>
        <dbReference type="WBParaSite" id="SMUV_0000012901-mRNA-1"/>
    </source>
</evidence>
<dbReference type="AlphaFoldDB" id="A0A0N5A7W0"/>